<keyword evidence="3" id="KW-1185">Reference proteome</keyword>
<sequence>MRRLRFPIVMPYLRSGDYLVSFPATRELLLPLGQPGYVEDDPTRTAGGRELFWAFEAENGLRFQVAWPELGEFALVAADPPDAQQVIATLRALGVDAVFEVQPAPEGLPLPRYHARGAVWLFTGQGAAQPTAVFSRKQLADEWLARTKYSGTLIAYPLDMSRYDMDRRMDKFPLPPAHSAAAQSYVGLTGERYEYIDGKQMPSAGDVEA</sequence>
<feature type="domain" description="DUF7710" evidence="1">
    <location>
        <begin position="119"/>
        <end position="200"/>
    </location>
</feature>
<protein>
    <recommendedName>
        <fullName evidence="1">DUF7710 domain-containing protein</fullName>
    </recommendedName>
</protein>
<gene>
    <name evidence="2" type="ORF">F0U60_27825</name>
</gene>
<organism evidence="2 3">
    <name type="scientific">Archangium minus</name>
    <dbReference type="NCBI Taxonomy" id="83450"/>
    <lineage>
        <taxon>Bacteria</taxon>
        <taxon>Pseudomonadati</taxon>
        <taxon>Myxococcota</taxon>
        <taxon>Myxococcia</taxon>
        <taxon>Myxococcales</taxon>
        <taxon>Cystobacterineae</taxon>
        <taxon>Archangiaceae</taxon>
        <taxon>Archangium</taxon>
    </lineage>
</organism>
<proteinExistence type="predicted"/>
<accession>A0ABY9WWI9</accession>
<dbReference type="InterPro" id="IPR056127">
    <property type="entry name" value="DUF7710"/>
</dbReference>
<evidence type="ECO:0000313" key="3">
    <source>
        <dbReference type="Proteomes" id="UP001611383"/>
    </source>
</evidence>
<evidence type="ECO:0000313" key="2">
    <source>
        <dbReference type="EMBL" id="WNG47503.1"/>
    </source>
</evidence>
<dbReference type="RefSeq" id="WP_395803919.1">
    <property type="nucleotide sequence ID" value="NZ_CP043494.1"/>
</dbReference>
<dbReference type="Proteomes" id="UP001611383">
    <property type="component" value="Chromosome"/>
</dbReference>
<name>A0ABY9WWI9_9BACT</name>
<reference evidence="2 3" key="1">
    <citation type="submission" date="2019-08" db="EMBL/GenBank/DDBJ databases">
        <title>Archangium and Cystobacter genomes.</title>
        <authorList>
            <person name="Chen I.-C.K."/>
            <person name="Wielgoss S."/>
        </authorList>
    </citation>
    <scope>NUCLEOTIDE SEQUENCE [LARGE SCALE GENOMIC DNA]</scope>
    <source>
        <strain evidence="2 3">Cbm 6</strain>
    </source>
</reference>
<dbReference type="Pfam" id="PF24819">
    <property type="entry name" value="DUF7710"/>
    <property type="match status" value="1"/>
</dbReference>
<evidence type="ECO:0000259" key="1">
    <source>
        <dbReference type="Pfam" id="PF24819"/>
    </source>
</evidence>
<dbReference type="EMBL" id="CP043494">
    <property type="protein sequence ID" value="WNG47503.1"/>
    <property type="molecule type" value="Genomic_DNA"/>
</dbReference>